<evidence type="ECO:0000313" key="2">
    <source>
        <dbReference type="EMBL" id="CUO47844.1"/>
    </source>
</evidence>
<evidence type="ECO:0000313" key="5">
    <source>
        <dbReference type="Proteomes" id="UP000261257"/>
    </source>
</evidence>
<evidence type="ECO:0000256" key="1">
    <source>
        <dbReference type="SAM" id="Phobius"/>
    </source>
</evidence>
<organism evidence="2 4">
    <name type="scientific">Hungatella hathewayi</name>
    <dbReference type="NCBI Taxonomy" id="154046"/>
    <lineage>
        <taxon>Bacteria</taxon>
        <taxon>Bacillati</taxon>
        <taxon>Bacillota</taxon>
        <taxon>Clostridia</taxon>
        <taxon>Lachnospirales</taxon>
        <taxon>Lachnospiraceae</taxon>
        <taxon>Hungatella</taxon>
    </lineage>
</organism>
<dbReference type="Proteomes" id="UP000261257">
    <property type="component" value="Unassembled WGS sequence"/>
</dbReference>
<evidence type="ECO:0000313" key="3">
    <source>
        <dbReference type="EMBL" id="RGM07134.1"/>
    </source>
</evidence>
<reference evidence="3 5" key="2">
    <citation type="submission" date="2018-08" db="EMBL/GenBank/DDBJ databases">
        <title>A genome reference for cultivated species of the human gut microbiota.</title>
        <authorList>
            <person name="Zou Y."/>
            <person name="Xue W."/>
            <person name="Luo G."/>
        </authorList>
    </citation>
    <scope>NUCLEOTIDE SEQUENCE [LARGE SCALE GENOMIC DNA]</scope>
    <source>
        <strain evidence="3 5">TF05-11AC</strain>
    </source>
</reference>
<name>A0A174FCE9_9FIRM</name>
<proteinExistence type="predicted"/>
<keyword evidence="1" id="KW-0812">Transmembrane</keyword>
<gene>
    <name evidence="3" type="ORF">DXC39_08720</name>
    <name evidence="2" type="ORF">ERS852407_02934</name>
</gene>
<accession>A0A174FCE9</accession>
<sequence>MNKKSKVVKTYGAVHKRRLPVILAVAVVLVAAGIIIGMNIYDEYHTYRSSEATEFETTAEEKNGLLLTSETKTLLGKVYAGFTVRDAESGEPIYQCPDLYLVRDLASISWGTEEDSVLLTQKDGSSVTYVRTGDRWEKVSR</sequence>
<protein>
    <submittedName>
        <fullName evidence="2">Uncharacterized protein</fullName>
    </submittedName>
</protein>
<dbReference type="EMBL" id="QSSQ01000004">
    <property type="protein sequence ID" value="RGM07134.1"/>
    <property type="molecule type" value="Genomic_DNA"/>
</dbReference>
<dbReference type="RefSeq" id="WP_055656224.1">
    <property type="nucleotide sequence ID" value="NZ_CABIXC010000007.1"/>
</dbReference>
<keyword evidence="1" id="KW-0472">Membrane</keyword>
<dbReference type="EMBL" id="CYZE01000007">
    <property type="protein sequence ID" value="CUO47844.1"/>
    <property type="molecule type" value="Genomic_DNA"/>
</dbReference>
<dbReference type="AlphaFoldDB" id="A0A174FCE9"/>
<feature type="transmembrane region" description="Helical" evidence="1">
    <location>
        <begin position="21"/>
        <end position="41"/>
    </location>
</feature>
<dbReference type="Proteomes" id="UP000095651">
    <property type="component" value="Unassembled WGS sequence"/>
</dbReference>
<keyword evidence="1" id="KW-1133">Transmembrane helix</keyword>
<evidence type="ECO:0000313" key="4">
    <source>
        <dbReference type="Proteomes" id="UP000095651"/>
    </source>
</evidence>
<reference evidence="2 4" key="1">
    <citation type="submission" date="2015-09" db="EMBL/GenBank/DDBJ databases">
        <authorList>
            <consortium name="Pathogen Informatics"/>
        </authorList>
    </citation>
    <scope>NUCLEOTIDE SEQUENCE [LARGE SCALE GENOMIC DNA]</scope>
    <source>
        <strain evidence="2 4">2789STDY5608850</strain>
    </source>
</reference>